<dbReference type="SUPFAM" id="SSF49503">
    <property type="entry name" value="Cupredoxins"/>
    <property type="match status" value="1"/>
</dbReference>
<dbReference type="Gene3D" id="2.60.40.420">
    <property type="entry name" value="Cupredoxins - blue copper proteins"/>
    <property type="match status" value="1"/>
</dbReference>
<proteinExistence type="predicted"/>
<sequence length="213" mass="23334">MSKLSSARAMRLRGKRAHVTHRTSAVLRSTLLLSLLALPAAAGTVKGTIPVADDQEAQRTVIYIEEVPEGSLPPPPSTPIKLSQRGARFSPAVMPLFKGTSVDFTNDDWVTHNVFSKSKVKSFDLGLYGKEQSKVLKFDEQGRVDIFCTIHPRMSAVILVLQNPYFTKPSEDGSFTLTNVPAGEWKLRVYRPGDEKGPVTVKVTAKGTAEVKL</sequence>
<dbReference type="Proteomes" id="UP000028725">
    <property type="component" value="Unassembled WGS sequence"/>
</dbReference>
<dbReference type="GO" id="GO:0030246">
    <property type="term" value="F:carbohydrate binding"/>
    <property type="evidence" value="ECO:0007669"/>
    <property type="project" value="InterPro"/>
</dbReference>
<evidence type="ECO:0000313" key="4">
    <source>
        <dbReference type="Proteomes" id="UP000028725"/>
    </source>
</evidence>
<dbReference type="InterPro" id="IPR019008">
    <property type="entry name" value="Beta_sandwich_EMC7"/>
</dbReference>
<protein>
    <recommendedName>
        <fullName evidence="2">ER membrane protein complex subunit 7 beta-sandwich domain-containing protein</fullName>
    </recommendedName>
</protein>
<dbReference type="InterPro" id="IPR013784">
    <property type="entry name" value="Carb-bd-like_fold"/>
</dbReference>
<dbReference type="PANTHER" id="PTHR36507">
    <property type="entry name" value="BLL1555 PROTEIN"/>
    <property type="match status" value="1"/>
</dbReference>
<keyword evidence="4" id="KW-1185">Reference proteome</keyword>
<organism evidence="3 4">
    <name type="scientific">Hyalangium minutum</name>
    <dbReference type="NCBI Taxonomy" id="394096"/>
    <lineage>
        <taxon>Bacteria</taxon>
        <taxon>Pseudomonadati</taxon>
        <taxon>Myxococcota</taxon>
        <taxon>Myxococcia</taxon>
        <taxon>Myxococcales</taxon>
        <taxon>Cystobacterineae</taxon>
        <taxon>Archangiaceae</taxon>
        <taxon>Hyalangium</taxon>
    </lineage>
</organism>
<dbReference type="InterPro" id="IPR052721">
    <property type="entry name" value="ET_Amicyanin"/>
</dbReference>
<accession>A0A085WIY6</accession>
<dbReference type="Pfam" id="PF09430">
    <property type="entry name" value="EMC7_beta-sandw"/>
    <property type="match status" value="1"/>
</dbReference>
<dbReference type="AlphaFoldDB" id="A0A085WIY6"/>
<evidence type="ECO:0000256" key="1">
    <source>
        <dbReference type="SAM" id="SignalP"/>
    </source>
</evidence>
<feature type="domain" description="ER membrane protein complex subunit 7 beta-sandwich" evidence="2">
    <location>
        <begin position="162"/>
        <end position="210"/>
    </location>
</feature>
<dbReference type="STRING" id="394096.DB31_8132"/>
<dbReference type="RefSeq" id="WP_052420130.1">
    <property type="nucleotide sequence ID" value="NZ_JMCB01000007.1"/>
</dbReference>
<gene>
    <name evidence="3" type="ORF">DB31_8132</name>
</gene>
<dbReference type="EMBL" id="JMCB01000007">
    <property type="protein sequence ID" value="KFE67649.1"/>
    <property type="molecule type" value="Genomic_DNA"/>
</dbReference>
<reference evidence="3 4" key="1">
    <citation type="submission" date="2014-04" db="EMBL/GenBank/DDBJ databases">
        <title>Genome assembly of Hyalangium minutum DSM 14724.</title>
        <authorList>
            <person name="Sharma G."/>
            <person name="Subramanian S."/>
        </authorList>
    </citation>
    <scope>NUCLEOTIDE SEQUENCE [LARGE SCALE GENOMIC DNA]</scope>
    <source>
        <strain evidence="3 4">DSM 14724</strain>
    </source>
</reference>
<dbReference type="SUPFAM" id="SSF49452">
    <property type="entry name" value="Starch-binding domain-like"/>
    <property type="match status" value="1"/>
</dbReference>
<comment type="caution">
    <text evidence="3">The sequence shown here is derived from an EMBL/GenBank/DDBJ whole genome shotgun (WGS) entry which is preliminary data.</text>
</comment>
<evidence type="ECO:0000259" key="2">
    <source>
        <dbReference type="Pfam" id="PF09430"/>
    </source>
</evidence>
<name>A0A085WIY6_9BACT</name>
<feature type="chain" id="PRO_5001799629" description="ER membrane protein complex subunit 7 beta-sandwich domain-containing protein" evidence="1">
    <location>
        <begin position="43"/>
        <end position="213"/>
    </location>
</feature>
<keyword evidence="1" id="KW-0732">Signal</keyword>
<evidence type="ECO:0000313" key="3">
    <source>
        <dbReference type="EMBL" id="KFE67649.1"/>
    </source>
</evidence>
<dbReference type="InterPro" id="IPR008972">
    <property type="entry name" value="Cupredoxin"/>
</dbReference>
<dbReference type="PANTHER" id="PTHR36507:SF1">
    <property type="entry name" value="BLL1555 PROTEIN"/>
    <property type="match status" value="1"/>
</dbReference>
<dbReference type="OrthoDB" id="9772097at2"/>
<feature type="signal peptide" evidence="1">
    <location>
        <begin position="1"/>
        <end position="42"/>
    </location>
</feature>